<dbReference type="Proteomes" id="UP001284771">
    <property type="component" value="Unassembled WGS sequence"/>
</dbReference>
<comment type="caution">
    <text evidence="2">The sequence shown here is derived from an EMBL/GenBank/DDBJ whole genome shotgun (WGS) entry which is preliminary data.</text>
</comment>
<dbReference type="PROSITE" id="PS51186">
    <property type="entry name" value="GNAT"/>
    <property type="match status" value="1"/>
</dbReference>
<evidence type="ECO:0000313" key="3">
    <source>
        <dbReference type="Proteomes" id="UP001284771"/>
    </source>
</evidence>
<name>A0ABU4J7C2_9BACI</name>
<organism evidence="2 3">
    <name type="scientific">Priestia flexa</name>
    <dbReference type="NCBI Taxonomy" id="86664"/>
    <lineage>
        <taxon>Bacteria</taxon>
        <taxon>Bacillati</taxon>
        <taxon>Bacillota</taxon>
        <taxon>Bacilli</taxon>
        <taxon>Bacillales</taxon>
        <taxon>Bacillaceae</taxon>
        <taxon>Priestia</taxon>
    </lineage>
</organism>
<sequence length="158" mass="18124">MEIRRVVIDDREEVSRFLEKHWGSTKMITSVGAYDCSSLCGFILYDEHNNIIGLVTYEIREKECEIISLDSLQENSGYGTALMKAVEEKAKSVGCTKVTLITTNDNVKALRFYQRRGYHLAYLFPNAVQEARKQKPSIPLVGYDEIPIRDELLLMKKL</sequence>
<dbReference type="CDD" id="cd04301">
    <property type="entry name" value="NAT_SF"/>
    <property type="match status" value="1"/>
</dbReference>
<evidence type="ECO:0000259" key="1">
    <source>
        <dbReference type="PROSITE" id="PS51186"/>
    </source>
</evidence>
<dbReference type="InterPro" id="IPR016181">
    <property type="entry name" value="Acyl_CoA_acyltransferase"/>
</dbReference>
<feature type="domain" description="N-acetyltransferase" evidence="1">
    <location>
        <begin position="1"/>
        <end position="136"/>
    </location>
</feature>
<reference evidence="3" key="1">
    <citation type="submission" date="2023-07" db="EMBL/GenBank/DDBJ databases">
        <title>Draft genomic sequences of Priestia flexa CCM isolated from the soil of an abandoned mine contaminated by free cyanide in the high Andean zone of Tacna, Peru.</title>
        <authorList>
            <person name="Caceda Quiroz C.J."/>
            <person name="Maraza Chooque G.J."/>
            <person name="Fora Quispe G.L."/>
            <person name="Carpio Mamani M."/>
        </authorList>
    </citation>
    <scope>NUCLEOTIDE SEQUENCE [LARGE SCALE GENOMIC DNA]</scope>
    <source>
        <strain evidence="3">CCM</strain>
    </source>
</reference>
<gene>
    <name evidence="2" type="ORF">RIB56_12165</name>
</gene>
<dbReference type="SUPFAM" id="SSF55729">
    <property type="entry name" value="Acyl-CoA N-acyltransferases (Nat)"/>
    <property type="match status" value="1"/>
</dbReference>
<dbReference type="EMBL" id="JAWUZT010000034">
    <property type="protein sequence ID" value="MDW8516889.1"/>
    <property type="molecule type" value="Genomic_DNA"/>
</dbReference>
<accession>A0ABU4J7C2</accession>
<protein>
    <submittedName>
        <fullName evidence="2">GNAT family N-acetyltransferase</fullName>
    </submittedName>
</protein>
<proteinExistence type="predicted"/>
<dbReference type="Pfam" id="PF00583">
    <property type="entry name" value="Acetyltransf_1"/>
    <property type="match status" value="1"/>
</dbReference>
<dbReference type="InterPro" id="IPR000182">
    <property type="entry name" value="GNAT_dom"/>
</dbReference>
<dbReference type="Gene3D" id="3.40.630.30">
    <property type="match status" value="1"/>
</dbReference>
<keyword evidence="3" id="KW-1185">Reference proteome</keyword>
<dbReference type="RefSeq" id="WP_062954703.1">
    <property type="nucleotide sequence ID" value="NZ_CANMDG010000024.1"/>
</dbReference>
<evidence type="ECO:0000313" key="2">
    <source>
        <dbReference type="EMBL" id="MDW8516889.1"/>
    </source>
</evidence>